<sequence length="53" mass="5520">MATQPDDNPGGSPAEVPVQPGEPGEPATPPETQPDMPDFDQPDEAPVEMPPPD</sequence>
<name>A0ABQ2JAW4_9SPHN</name>
<evidence type="ECO:0000313" key="3">
    <source>
        <dbReference type="Proteomes" id="UP000605099"/>
    </source>
</evidence>
<keyword evidence="3" id="KW-1185">Reference proteome</keyword>
<dbReference type="RefSeq" id="WP_188817719.1">
    <property type="nucleotide sequence ID" value="NZ_BMLK01000002.1"/>
</dbReference>
<evidence type="ECO:0008006" key="4">
    <source>
        <dbReference type="Google" id="ProtNLM"/>
    </source>
</evidence>
<feature type="compositionally biased region" description="Acidic residues" evidence="1">
    <location>
        <begin position="37"/>
        <end position="46"/>
    </location>
</feature>
<dbReference type="EMBL" id="BMLK01000002">
    <property type="protein sequence ID" value="GGN41590.1"/>
    <property type="molecule type" value="Genomic_DNA"/>
</dbReference>
<organism evidence="2 3">
    <name type="scientific">Novosphingobium indicum</name>
    <dbReference type="NCBI Taxonomy" id="462949"/>
    <lineage>
        <taxon>Bacteria</taxon>
        <taxon>Pseudomonadati</taxon>
        <taxon>Pseudomonadota</taxon>
        <taxon>Alphaproteobacteria</taxon>
        <taxon>Sphingomonadales</taxon>
        <taxon>Sphingomonadaceae</taxon>
        <taxon>Novosphingobium</taxon>
    </lineage>
</organism>
<feature type="compositionally biased region" description="Low complexity" evidence="1">
    <location>
        <begin position="13"/>
        <end position="25"/>
    </location>
</feature>
<gene>
    <name evidence="2" type="ORF">GCM10011349_03800</name>
</gene>
<feature type="region of interest" description="Disordered" evidence="1">
    <location>
        <begin position="1"/>
        <end position="53"/>
    </location>
</feature>
<reference evidence="3" key="1">
    <citation type="journal article" date="2019" name="Int. J. Syst. Evol. Microbiol.">
        <title>The Global Catalogue of Microorganisms (GCM) 10K type strain sequencing project: providing services to taxonomists for standard genome sequencing and annotation.</title>
        <authorList>
            <consortium name="The Broad Institute Genomics Platform"/>
            <consortium name="The Broad Institute Genome Sequencing Center for Infectious Disease"/>
            <person name="Wu L."/>
            <person name="Ma J."/>
        </authorList>
    </citation>
    <scope>NUCLEOTIDE SEQUENCE [LARGE SCALE GENOMIC DNA]</scope>
    <source>
        <strain evidence="3">CGMCC 1.6784</strain>
    </source>
</reference>
<protein>
    <recommendedName>
        <fullName evidence="4">Stereocilin</fullName>
    </recommendedName>
</protein>
<evidence type="ECO:0000313" key="2">
    <source>
        <dbReference type="EMBL" id="GGN41590.1"/>
    </source>
</evidence>
<proteinExistence type="predicted"/>
<evidence type="ECO:0000256" key="1">
    <source>
        <dbReference type="SAM" id="MobiDB-lite"/>
    </source>
</evidence>
<accession>A0ABQ2JAW4</accession>
<comment type="caution">
    <text evidence="2">The sequence shown here is derived from an EMBL/GenBank/DDBJ whole genome shotgun (WGS) entry which is preliminary data.</text>
</comment>
<dbReference type="Proteomes" id="UP000605099">
    <property type="component" value="Unassembled WGS sequence"/>
</dbReference>